<gene>
    <name evidence="3" type="ORF">B0A77_11645</name>
</gene>
<keyword evidence="1" id="KW-0732">Signal</keyword>
<dbReference type="AlphaFoldDB" id="A0A2H3K9Z6"/>
<feature type="domain" description="Outer membrane protein beta-barrel" evidence="2">
    <location>
        <begin position="36"/>
        <end position="200"/>
    </location>
</feature>
<evidence type="ECO:0000313" key="4">
    <source>
        <dbReference type="Proteomes" id="UP000220828"/>
    </source>
</evidence>
<name>A0A2H3K9Z6_9FLAO</name>
<dbReference type="SUPFAM" id="SSF56935">
    <property type="entry name" value="Porins"/>
    <property type="match status" value="1"/>
</dbReference>
<dbReference type="InterPro" id="IPR025665">
    <property type="entry name" value="Beta-barrel_OMP_2"/>
</dbReference>
<evidence type="ECO:0000259" key="2">
    <source>
        <dbReference type="Pfam" id="PF13568"/>
    </source>
</evidence>
<sequence>MYYIFYKFVPNNLNNYKQMKKIVLSLVGLAVMNIANAQSKKSSSNESLAYGVKAGLNMAYITGDYDGKAIAGANFGGFLTLNVADKFYVQPELLFSMQGVSYDQSLSIPGFTTVSYNTKIKTNFINIPVMARYFVADKFSLEAGPQLGILLSSKATADDTTKDIKSTTKGIDFTLNFGAGYDVTENIAIGARFGLGLTEFSKDNKDGSVSNNHRVFSINAAYKF</sequence>
<dbReference type="Pfam" id="PF13568">
    <property type="entry name" value="OMP_b-brl_2"/>
    <property type="match status" value="1"/>
</dbReference>
<feature type="chain" id="PRO_5013884209" description="Outer membrane protein beta-barrel domain-containing protein" evidence="1">
    <location>
        <begin position="38"/>
        <end position="224"/>
    </location>
</feature>
<reference evidence="3 4" key="1">
    <citation type="submission" date="2017-09" db="EMBL/GenBank/DDBJ databases">
        <title>Whole genomes of Flavobacteriaceae.</title>
        <authorList>
            <person name="Stine C."/>
            <person name="Li C."/>
            <person name="Tadesse D."/>
        </authorList>
    </citation>
    <scope>NUCLEOTIDE SEQUENCE [LARGE SCALE GENOMIC DNA]</scope>
    <source>
        <strain evidence="3 4">ATCC 35036</strain>
    </source>
</reference>
<dbReference type="EMBL" id="PCMW01000068">
    <property type="protein sequence ID" value="PDS23162.1"/>
    <property type="molecule type" value="Genomic_DNA"/>
</dbReference>
<feature type="signal peptide" evidence="1">
    <location>
        <begin position="1"/>
        <end position="37"/>
    </location>
</feature>
<accession>A0A2H3K9Z6</accession>
<dbReference type="Proteomes" id="UP000220828">
    <property type="component" value="Unassembled WGS sequence"/>
</dbReference>
<dbReference type="Gene3D" id="2.40.160.20">
    <property type="match status" value="1"/>
</dbReference>
<comment type="caution">
    <text evidence="3">The sequence shown here is derived from an EMBL/GenBank/DDBJ whole genome shotgun (WGS) entry which is preliminary data.</text>
</comment>
<evidence type="ECO:0000313" key="3">
    <source>
        <dbReference type="EMBL" id="PDS23162.1"/>
    </source>
</evidence>
<protein>
    <recommendedName>
        <fullName evidence="2">Outer membrane protein beta-barrel domain-containing protein</fullName>
    </recommendedName>
</protein>
<evidence type="ECO:0000256" key="1">
    <source>
        <dbReference type="SAM" id="SignalP"/>
    </source>
</evidence>
<dbReference type="OrthoDB" id="947434at2"/>
<organism evidence="3 4">
    <name type="scientific">Flavobacterium branchiophilum</name>
    <dbReference type="NCBI Taxonomy" id="55197"/>
    <lineage>
        <taxon>Bacteria</taxon>
        <taxon>Pseudomonadati</taxon>
        <taxon>Bacteroidota</taxon>
        <taxon>Flavobacteriia</taxon>
        <taxon>Flavobacteriales</taxon>
        <taxon>Flavobacteriaceae</taxon>
        <taxon>Flavobacterium</taxon>
    </lineage>
</organism>
<proteinExistence type="predicted"/>